<reference evidence="3 4" key="1">
    <citation type="submission" date="2009-07" db="EMBL/GenBank/DDBJ databases">
        <authorList>
            <person name="Madupu R."/>
            <person name="Sebastian Y."/>
            <person name="Durkin A.S."/>
            <person name="Torralba M."/>
            <person name="Methe B."/>
            <person name="Sutton G.G."/>
            <person name="Strausberg R.L."/>
            <person name="Nelson K.E."/>
        </authorList>
    </citation>
    <scope>NUCLEOTIDE SEQUENCE [LARGE SCALE GENOMIC DNA]</scope>
    <source>
        <strain evidence="3 4">RM3277</strain>
    </source>
</reference>
<proteinExistence type="inferred from homology"/>
<dbReference type="AlphaFoldDB" id="C6RDL7"/>
<comment type="caution">
    <text evidence="3">The sequence shown here is derived from an EMBL/GenBank/DDBJ whole genome shotgun (WGS) entry which is preliminary data.</text>
</comment>
<keyword evidence="4" id="KW-1185">Reference proteome</keyword>
<accession>C6RDL7</accession>
<dbReference type="STRING" id="553219.CAMSH0001_1174"/>
<evidence type="ECO:0000313" key="4">
    <source>
        <dbReference type="Proteomes" id="UP000003107"/>
    </source>
</evidence>
<sequence length="160" mass="17596">MIFIFFVPFLREIIAKFAFLAVNWVIFAQILQRTKMKKVISTKDAPQAIGPYSQAIEANGFLFISGQLGVTPEGKFAGEDVRAQAEQSMLNLKAILAQAGLSFENAVKTTIFLTNIEDFAAVNEIYAKFFSEPYPARSTIAVKTLPKGGLVEIELIAATK</sequence>
<name>C6RDL7_9BACT</name>
<dbReference type="InterPro" id="IPR035959">
    <property type="entry name" value="RutC-like_sf"/>
</dbReference>
<protein>
    <submittedName>
        <fullName evidence="3">Putative endoribonuclease L-PSP</fullName>
    </submittedName>
</protein>
<dbReference type="InterPro" id="IPR019897">
    <property type="entry name" value="RidA_CS"/>
</dbReference>
<dbReference type="NCBIfam" id="TIGR00004">
    <property type="entry name" value="Rid family detoxifying hydrolase"/>
    <property type="match status" value="1"/>
</dbReference>
<dbReference type="SUPFAM" id="SSF55298">
    <property type="entry name" value="YjgF-like"/>
    <property type="match status" value="1"/>
</dbReference>
<gene>
    <name evidence="3" type="ORF">CAMSH0001_1174</name>
</gene>
<evidence type="ECO:0000256" key="2">
    <source>
        <dbReference type="SAM" id="Phobius"/>
    </source>
</evidence>
<keyword evidence="2" id="KW-0812">Transmembrane</keyword>
<feature type="transmembrane region" description="Helical" evidence="2">
    <location>
        <begin position="13"/>
        <end position="31"/>
    </location>
</feature>
<evidence type="ECO:0000256" key="1">
    <source>
        <dbReference type="ARBA" id="ARBA00010552"/>
    </source>
</evidence>
<dbReference type="eggNOG" id="COG0251">
    <property type="taxonomic scope" value="Bacteria"/>
</dbReference>
<dbReference type="FunFam" id="3.30.1330.40:FF:000001">
    <property type="entry name" value="L-PSP family endoribonuclease"/>
    <property type="match status" value="1"/>
</dbReference>
<keyword evidence="2" id="KW-1133">Transmembrane helix</keyword>
<dbReference type="EMBL" id="ACVQ01000008">
    <property type="protein sequence ID" value="EET80414.1"/>
    <property type="molecule type" value="Genomic_DNA"/>
</dbReference>
<dbReference type="InterPro" id="IPR006175">
    <property type="entry name" value="YjgF/YER057c/UK114"/>
</dbReference>
<dbReference type="Pfam" id="PF01042">
    <property type="entry name" value="Ribonuc_L-PSP"/>
    <property type="match status" value="1"/>
</dbReference>
<comment type="similarity">
    <text evidence="1">Belongs to the RutC family.</text>
</comment>
<dbReference type="PANTHER" id="PTHR11803:SF39">
    <property type="entry name" value="2-IMINOBUTANOATE_2-IMINOPROPANOATE DEAMINASE"/>
    <property type="match status" value="1"/>
</dbReference>
<dbReference type="PANTHER" id="PTHR11803">
    <property type="entry name" value="2-IMINOBUTANOATE/2-IMINOPROPANOATE DEAMINASE RIDA"/>
    <property type="match status" value="1"/>
</dbReference>
<dbReference type="PROSITE" id="PS01094">
    <property type="entry name" value="UPF0076"/>
    <property type="match status" value="1"/>
</dbReference>
<dbReference type="Gene3D" id="3.30.1330.40">
    <property type="entry name" value="RutC-like"/>
    <property type="match status" value="1"/>
</dbReference>
<dbReference type="Proteomes" id="UP000003107">
    <property type="component" value="Unassembled WGS sequence"/>
</dbReference>
<dbReference type="CDD" id="cd00448">
    <property type="entry name" value="YjgF_YER057c_UK114_family"/>
    <property type="match status" value="1"/>
</dbReference>
<keyword evidence="2" id="KW-0472">Membrane</keyword>
<organism evidence="3 4">
    <name type="scientific">Campylobacter showae RM3277</name>
    <dbReference type="NCBI Taxonomy" id="553219"/>
    <lineage>
        <taxon>Bacteria</taxon>
        <taxon>Pseudomonadati</taxon>
        <taxon>Campylobacterota</taxon>
        <taxon>Epsilonproteobacteria</taxon>
        <taxon>Campylobacterales</taxon>
        <taxon>Campylobacteraceae</taxon>
        <taxon>Campylobacter</taxon>
    </lineage>
</organism>
<dbReference type="GO" id="GO:0005829">
    <property type="term" value="C:cytosol"/>
    <property type="evidence" value="ECO:0007669"/>
    <property type="project" value="TreeGrafter"/>
</dbReference>
<evidence type="ECO:0000313" key="3">
    <source>
        <dbReference type="EMBL" id="EET80414.1"/>
    </source>
</evidence>
<dbReference type="InterPro" id="IPR006056">
    <property type="entry name" value="RidA"/>
</dbReference>
<dbReference type="GO" id="GO:0019239">
    <property type="term" value="F:deaminase activity"/>
    <property type="evidence" value="ECO:0007669"/>
    <property type="project" value="TreeGrafter"/>
</dbReference>